<dbReference type="Pfam" id="PF07495">
    <property type="entry name" value="Y_Y_Y"/>
    <property type="match status" value="1"/>
</dbReference>
<dbReference type="Gene3D" id="2.60.40.10">
    <property type="entry name" value="Immunoglobulins"/>
    <property type="match status" value="1"/>
</dbReference>
<dbReference type="Gene3D" id="3.30.565.10">
    <property type="entry name" value="Histidine kinase-like ATPase, C-terminal domain"/>
    <property type="match status" value="1"/>
</dbReference>
<evidence type="ECO:0000259" key="5">
    <source>
        <dbReference type="SMART" id="SM00387"/>
    </source>
</evidence>
<evidence type="ECO:0000256" key="4">
    <source>
        <dbReference type="SAM" id="Phobius"/>
    </source>
</evidence>
<protein>
    <recommendedName>
        <fullName evidence="5">Histidine kinase/HSP90-like ATPase domain-containing protein</fullName>
    </recommendedName>
</protein>
<dbReference type="Pfam" id="PF02518">
    <property type="entry name" value="HATPase_c"/>
    <property type="match status" value="1"/>
</dbReference>
<dbReference type="KEGG" id="pfer:IRI77_22365"/>
<keyword evidence="1" id="KW-0808">Transferase</keyword>
<dbReference type="PANTHER" id="PTHR24421:SF62">
    <property type="entry name" value="SENSORY TRANSDUCTION HISTIDINE KINASE"/>
    <property type="match status" value="1"/>
</dbReference>
<dbReference type="InterPro" id="IPR015943">
    <property type="entry name" value="WD40/YVTN_repeat-like_dom_sf"/>
</dbReference>
<name>A0A7S7NKZ4_PALFE</name>
<keyword evidence="7" id="KW-1185">Reference proteome</keyword>
<gene>
    <name evidence="6" type="ORF">IRI77_22365</name>
</gene>
<dbReference type="AlphaFoldDB" id="A0A7S7NKZ4"/>
<proteinExistence type="predicted"/>
<dbReference type="Proteomes" id="UP000593892">
    <property type="component" value="Chromosome"/>
</dbReference>
<dbReference type="GO" id="GO:0016020">
    <property type="term" value="C:membrane"/>
    <property type="evidence" value="ECO:0007669"/>
    <property type="project" value="InterPro"/>
</dbReference>
<dbReference type="EMBL" id="CP063849">
    <property type="protein sequence ID" value="QOY85562.1"/>
    <property type="molecule type" value="Genomic_DNA"/>
</dbReference>
<dbReference type="Gene3D" id="1.20.5.1930">
    <property type="match status" value="1"/>
</dbReference>
<dbReference type="GO" id="GO:0000155">
    <property type="term" value="F:phosphorelay sensor kinase activity"/>
    <property type="evidence" value="ECO:0007669"/>
    <property type="project" value="InterPro"/>
</dbReference>
<dbReference type="PANTHER" id="PTHR24421">
    <property type="entry name" value="NITRATE/NITRITE SENSOR PROTEIN NARX-RELATED"/>
    <property type="match status" value="1"/>
</dbReference>
<keyword evidence="4" id="KW-0472">Membrane</keyword>
<evidence type="ECO:0000313" key="7">
    <source>
        <dbReference type="Proteomes" id="UP000593892"/>
    </source>
</evidence>
<dbReference type="InterPro" id="IPR036890">
    <property type="entry name" value="HATPase_C_sf"/>
</dbReference>
<dbReference type="InterPro" id="IPR011123">
    <property type="entry name" value="Y_Y_Y"/>
</dbReference>
<keyword evidence="4" id="KW-1133">Transmembrane helix</keyword>
<dbReference type="RefSeq" id="WP_194447232.1">
    <property type="nucleotide sequence ID" value="NZ_CP063849.1"/>
</dbReference>
<dbReference type="SMART" id="SM00387">
    <property type="entry name" value="HATPase_c"/>
    <property type="match status" value="1"/>
</dbReference>
<dbReference type="InterPro" id="IPR011110">
    <property type="entry name" value="Reg_prop"/>
</dbReference>
<dbReference type="InterPro" id="IPR050482">
    <property type="entry name" value="Sensor_HK_TwoCompSys"/>
</dbReference>
<organism evidence="6 7">
    <name type="scientific">Paludibaculum fermentans</name>
    <dbReference type="NCBI Taxonomy" id="1473598"/>
    <lineage>
        <taxon>Bacteria</taxon>
        <taxon>Pseudomonadati</taxon>
        <taxon>Acidobacteriota</taxon>
        <taxon>Terriglobia</taxon>
        <taxon>Bryobacterales</taxon>
        <taxon>Bryobacteraceae</taxon>
        <taxon>Paludibaculum</taxon>
    </lineage>
</organism>
<dbReference type="Pfam" id="PF07730">
    <property type="entry name" value="HisKA_3"/>
    <property type="match status" value="1"/>
</dbReference>
<keyword evidence="3" id="KW-0902">Two-component regulatory system</keyword>
<evidence type="ECO:0000256" key="3">
    <source>
        <dbReference type="ARBA" id="ARBA00023012"/>
    </source>
</evidence>
<evidence type="ECO:0000256" key="1">
    <source>
        <dbReference type="ARBA" id="ARBA00022679"/>
    </source>
</evidence>
<dbReference type="GO" id="GO:0046983">
    <property type="term" value="F:protein dimerization activity"/>
    <property type="evidence" value="ECO:0007669"/>
    <property type="project" value="InterPro"/>
</dbReference>
<evidence type="ECO:0000256" key="2">
    <source>
        <dbReference type="ARBA" id="ARBA00022777"/>
    </source>
</evidence>
<evidence type="ECO:0000313" key="6">
    <source>
        <dbReference type="EMBL" id="QOY85562.1"/>
    </source>
</evidence>
<dbReference type="Gene3D" id="2.130.10.10">
    <property type="entry name" value="YVTN repeat-like/Quinoprotein amine dehydrogenase"/>
    <property type="match status" value="3"/>
</dbReference>
<dbReference type="CDD" id="cd16917">
    <property type="entry name" value="HATPase_UhpB-NarQ-NarX-like"/>
    <property type="match status" value="1"/>
</dbReference>
<feature type="domain" description="Histidine kinase/HSP90-like ATPase" evidence="5">
    <location>
        <begin position="907"/>
        <end position="1003"/>
    </location>
</feature>
<dbReference type="SUPFAM" id="SSF55874">
    <property type="entry name" value="ATPase domain of HSP90 chaperone/DNA topoisomerase II/histidine kinase"/>
    <property type="match status" value="1"/>
</dbReference>
<dbReference type="InterPro" id="IPR003594">
    <property type="entry name" value="HATPase_dom"/>
</dbReference>
<feature type="transmembrane region" description="Helical" evidence="4">
    <location>
        <begin position="764"/>
        <end position="784"/>
    </location>
</feature>
<accession>A0A7S7NKZ4</accession>
<sequence>MRSSSICPSSAWSRCLPTGLRHWLLAGLGALCLAVPASAVDPNRAMSQYVRDHWGTESGFPKGAVYDIAQTADGYLWFGTEKGLVRFDGTRFQLIRDTTSNLANGHVLGLMGDRDGSLWVRLRRPTLLRYKDGRFENAMGALGRPTSTVTAMGRMQDGALLVWVLEGEGSAIKYAGSRFENVASTTGLSRSPVLSVSESTPGTIWIGTRDAGLFRLRDGKAEAVSDGLPDPKINCLLSTREGQLWVGTDNGIAHWDGQKLIQARMPAFPLPVRALALTRDRDSNIWVGTNSQGLIRMNAQGVSMLDEGSKRSPEAVTAVFEDREGNIWMGSAGGVERLRDSVFLTYGEPEGLPSENNGPVFPESSGRTWFAPVEGGLYKLENGKASAVRVEGLGQDVVYSIGGAPGELWVGRQRGGLTALRVDHGEITAKTYTQADGLAQNSVYAVYRARDGSVWAGTLSGGVSHLEHGRFTSYKVAGGLASNTVTSILEAADGTMWFATPQGLSSLSQGRWRTYALKDGLPSEGVNSLAEDSNGVLWIGTSAGLAYLRGGRIQAPAGDYPALKEPILGLAFDKGGSLWISSTNRVMRLRCALILKGASLAEAVREFGWTDGLHGVEGVKRHRSVAADPEGRIWFSMSRGISVVDPGRQTIVSAPSIAHIQSLAADGAAIELGGRTRIPARPQRMTFGFVGLSLSVPERVRFRYTLDGFDRGWSEPTSAHEAIYTNLGPGPYRFRVIASNVDGLWNGNEASLQFDIEPSFWQTWWFQLSCAALLILMTAALYRLRLLQLTRQLNMRFEERLAERTRIAQDLHDTLLQGFLSASMQLHVAADTLPDESAAKPRLEKILKLMAQVIEEGRHAVQGLRSQRSESHDLDQAFSRIQQEMGIQEDVKFRVIVQGRPQSMHPILRDEVYRIGREAVVNAFRHAQAKSIEVELEYTSKQFRFLVRDDGCGIDPQVLKQGREGHWGLPGMRERAEWIGAKLHVYSSASAGTEVELSVPNHIAFGGKRVGKSKV</sequence>
<dbReference type="InterPro" id="IPR013783">
    <property type="entry name" value="Ig-like_fold"/>
</dbReference>
<dbReference type="SUPFAM" id="SSF63829">
    <property type="entry name" value="Calcium-dependent phosphotriesterase"/>
    <property type="match status" value="3"/>
</dbReference>
<keyword evidence="4" id="KW-0812">Transmembrane</keyword>
<dbReference type="InterPro" id="IPR011712">
    <property type="entry name" value="Sig_transdc_His_kin_sub3_dim/P"/>
</dbReference>
<dbReference type="Pfam" id="PF07494">
    <property type="entry name" value="Reg_prop"/>
    <property type="match status" value="6"/>
</dbReference>
<reference evidence="6 7" key="1">
    <citation type="submission" date="2020-10" db="EMBL/GenBank/DDBJ databases">
        <title>Complete genome sequence of Paludibaculum fermentans P105T, a facultatively anaerobic acidobacterium capable of dissimilatory Fe(III) reduction.</title>
        <authorList>
            <person name="Dedysh S.N."/>
            <person name="Beletsky A.V."/>
            <person name="Kulichevskaya I.S."/>
            <person name="Mardanov A.V."/>
            <person name="Ravin N.V."/>
        </authorList>
    </citation>
    <scope>NUCLEOTIDE SEQUENCE [LARGE SCALE GENOMIC DNA]</scope>
    <source>
        <strain evidence="6 7">P105</strain>
    </source>
</reference>
<keyword evidence="2" id="KW-0418">Kinase</keyword>